<reference evidence="8" key="1">
    <citation type="submission" date="2022-11" db="UniProtKB">
        <authorList>
            <consortium name="WormBaseParasite"/>
        </authorList>
    </citation>
    <scope>IDENTIFICATION</scope>
</reference>
<dbReference type="Proteomes" id="UP000887572">
    <property type="component" value="Unplaced"/>
</dbReference>
<comment type="caution">
    <text evidence="6">Lacks conserved residue(s) required for the propagation of feature annotation.</text>
</comment>
<feature type="transmembrane region" description="Helical" evidence="6">
    <location>
        <begin position="154"/>
        <end position="178"/>
    </location>
</feature>
<evidence type="ECO:0000256" key="4">
    <source>
        <dbReference type="ARBA" id="ARBA00022989"/>
    </source>
</evidence>
<dbReference type="WBParaSite" id="Gr19_v10_g6281.t1">
    <property type="protein sequence ID" value="Gr19_v10_g6281.t1"/>
    <property type="gene ID" value="Gr19_v10_g6281"/>
</dbReference>
<keyword evidence="3 6" id="KW-0812">Transmembrane</keyword>
<dbReference type="GO" id="GO:0004888">
    <property type="term" value="F:transmembrane signaling receptor activity"/>
    <property type="evidence" value="ECO:0007669"/>
    <property type="project" value="InterPro"/>
</dbReference>
<dbReference type="PANTHER" id="PTHR31552:SF8">
    <property type="entry name" value="SERPENTINE RECEPTOR CLASS GAMMA"/>
    <property type="match status" value="1"/>
</dbReference>
<evidence type="ECO:0000313" key="8">
    <source>
        <dbReference type="WBParaSite" id="Gr19_v10_g6281.t1"/>
    </source>
</evidence>
<organism evidence="7 8">
    <name type="scientific">Globodera rostochiensis</name>
    <name type="common">Golden nematode worm</name>
    <name type="synonym">Heterodera rostochiensis</name>
    <dbReference type="NCBI Taxonomy" id="31243"/>
    <lineage>
        <taxon>Eukaryota</taxon>
        <taxon>Metazoa</taxon>
        <taxon>Ecdysozoa</taxon>
        <taxon>Nematoda</taxon>
        <taxon>Chromadorea</taxon>
        <taxon>Rhabditida</taxon>
        <taxon>Tylenchina</taxon>
        <taxon>Tylenchomorpha</taxon>
        <taxon>Tylenchoidea</taxon>
        <taxon>Heteroderidae</taxon>
        <taxon>Heteroderinae</taxon>
        <taxon>Globodera</taxon>
    </lineage>
</organism>
<keyword evidence="5 6" id="KW-0472">Membrane</keyword>
<dbReference type="Pfam" id="PF02118">
    <property type="entry name" value="Srg"/>
    <property type="match status" value="1"/>
</dbReference>
<accession>A0A914I071</accession>
<feature type="transmembrane region" description="Helical" evidence="6">
    <location>
        <begin position="103"/>
        <end position="124"/>
    </location>
</feature>
<dbReference type="GO" id="GO:0016020">
    <property type="term" value="C:membrane"/>
    <property type="evidence" value="ECO:0007669"/>
    <property type="project" value="UniProtKB-SubCell"/>
</dbReference>
<comment type="subcellular location">
    <subcellularLocation>
        <location evidence="1">Membrane</location>
        <topology evidence="1">Multi-pass membrane protein</topology>
    </subcellularLocation>
</comment>
<sequence length="314" mass="36375">MQILVICRHKKFYKTFYALFVLRAIPDIICILSSYYVYRLPTLFGSMLWPIYENLPNWARMLSYFLGSYTLEAETMATTFMMLNRLTAILKPLANKRIWQKMLPISFFATISLPFLLSYEMLFIDTYLQTKPNSTSFVIMEVSNINSIQNRDNLIRAIFSTIFLFACILINLATVFAYKLNNIKVATVGSSNNISNRTNKVERKLLIYAIITFAGHALVSLLLILMYVFWEEPLSIAFLYCNYPWIIDFGTAGCSTWLLFWASDSLRKQFIVDFVPTFIYVKIIGDNGTTPPFKRTQNVQMTIQVKPQMMTSCL</sequence>
<dbReference type="SUPFAM" id="SSF81321">
    <property type="entry name" value="Family A G protein-coupled receptor-like"/>
    <property type="match status" value="1"/>
</dbReference>
<keyword evidence="7" id="KW-1185">Reference proteome</keyword>
<dbReference type="PANTHER" id="PTHR31552">
    <property type="entry name" value="SERPENTINE RECEPTOR CLASS GAMMA"/>
    <property type="match status" value="1"/>
</dbReference>
<dbReference type="PRINTS" id="PR00698">
    <property type="entry name" value="TMPROTEINSRG"/>
</dbReference>
<evidence type="ECO:0000256" key="6">
    <source>
        <dbReference type="RuleBase" id="RU280813"/>
    </source>
</evidence>
<protein>
    <recommendedName>
        <fullName evidence="6">Serpentine receptor class gamma</fullName>
    </recommendedName>
</protein>
<evidence type="ECO:0000313" key="7">
    <source>
        <dbReference type="Proteomes" id="UP000887572"/>
    </source>
</evidence>
<dbReference type="Gene3D" id="1.20.1070.10">
    <property type="entry name" value="Rhodopsin 7-helix transmembrane proteins"/>
    <property type="match status" value="1"/>
</dbReference>
<dbReference type="AlphaFoldDB" id="A0A914I071"/>
<evidence type="ECO:0000256" key="2">
    <source>
        <dbReference type="ARBA" id="ARBA00005692"/>
    </source>
</evidence>
<evidence type="ECO:0000256" key="3">
    <source>
        <dbReference type="ARBA" id="ARBA00022692"/>
    </source>
</evidence>
<dbReference type="GO" id="GO:0007606">
    <property type="term" value="P:sensory perception of chemical stimulus"/>
    <property type="evidence" value="ECO:0007669"/>
    <property type="project" value="UniProtKB-UniRule"/>
</dbReference>
<feature type="transmembrane region" description="Helical" evidence="6">
    <location>
        <begin position="242"/>
        <end position="262"/>
    </location>
</feature>
<proteinExistence type="inferred from homology"/>
<feature type="transmembrane region" description="Helical" evidence="6">
    <location>
        <begin position="16"/>
        <end position="38"/>
    </location>
</feature>
<dbReference type="InterPro" id="IPR000609">
    <property type="entry name" value="7TM_GPCR_serpentine_rcpt_Srg"/>
</dbReference>
<comment type="similarity">
    <text evidence="2 6">Belongs to the nematode receptor-like protein srg family.</text>
</comment>
<feature type="transmembrane region" description="Helical" evidence="6">
    <location>
        <begin position="205"/>
        <end position="230"/>
    </location>
</feature>
<feature type="transmembrane region" description="Helical" evidence="6">
    <location>
        <begin position="58"/>
        <end position="83"/>
    </location>
</feature>
<evidence type="ECO:0000256" key="1">
    <source>
        <dbReference type="ARBA" id="ARBA00004141"/>
    </source>
</evidence>
<name>A0A914I071_GLORO</name>
<evidence type="ECO:0000256" key="5">
    <source>
        <dbReference type="ARBA" id="ARBA00023136"/>
    </source>
</evidence>
<keyword evidence="4 6" id="KW-1133">Transmembrane helix</keyword>